<keyword evidence="3" id="KW-1185">Reference proteome</keyword>
<dbReference type="RefSeq" id="WP_377252433.1">
    <property type="nucleotide sequence ID" value="NZ_JBHLUH010000036.1"/>
</dbReference>
<reference evidence="2 3" key="1">
    <citation type="submission" date="2024-09" db="EMBL/GenBank/DDBJ databases">
        <authorList>
            <person name="Sun Q."/>
            <person name="Mori K."/>
        </authorList>
    </citation>
    <scope>NUCLEOTIDE SEQUENCE [LARGE SCALE GENOMIC DNA]</scope>
    <source>
        <strain evidence="2 3">TBRC 3947</strain>
    </source>
</reference>
<evidence type="ECO:0000313" key="2">
    <source>
        <dbReference type="EMBL" id="MFC0529554.1"/>
    </source>
</evidence>
<sequence length="69" mass="7230">MPAEFSVHVDPDELAAQSVAAAFEHDGEKDSRKTGRSGKPAGSATARGKSGARGGQSAAQPRRYAFRRS</sequence>
<comment type="caution">
    <text evidence="2">The sequence shown here is derived from an EMBL/GenBank/DDBJ whole genome shotgun (WGS) entry which is preliminary data.</text>
</comment>
<dbReference type="EMBL" id="JBHLUH010000036">
    <property type="protein sequence ID" value="MFC0529554.1"/>
    <property type="molecule type" value="Genomic_DNA"/>
</dbReference>
<evidence type="ECO:0000313" key="3">
    <source>
        <dbReference type="Proteomes" id="UP001589867"/>
    </source>
</evidence>
<organism evidence="2 3">
    <name type="scientific">Phytohabitans kaempferiae</name>
    <dbReference type="NCBI Taxonomy" id="1620943"/>
    <lineage>
        <taxon>Bacteria</taxon>
        <taxon>Bacillati</taxon>
        <taxon>Actinomycetota</taxon>
        <taxon>Actinomycetes</taxon>
        <taxon>Micromonosporales</taxon>
        <taxon>Micromonosporaceae</taxon>
    </lineage>
</organism>
<dbReference type="Proteomes" id="UP001589867">
    <property type="component" value="Unassembled WGS sequence"/>
</dbReference>
<evidence type="ECO:0000256" key="1">
    <source>
        <dbReference type="SAM" id="MobiDB-lite"/>
    </source>
</evidence>
<accession>A0ABV6M4U8</accession>
<name>A0ABV6M4U8_9ACTN</name>
<gene>
    <name evidence="2" type="ORF">ACFFIA_18010</name>
</gene>
<feature type="region of interest" description="Disordered" evidence="1">
    <location>
        <begin position="22"/>
        <end position="69"/>
    </location>
</feature>
<proteinExistence type="predicted"/>
<evidence type="ECO:0008006" key="4">
    <source>
        <dbReference type="Google" id="ProtNLM"/>
    </source>
</evidence>
<feature type="compositionally biased region" description="Basic and acidic residues" evidence="1">
    <location>
        <begin position="23"/>
        <end position="33"/>
    </location>
</feature>
<protein>
    <recommendedName>
        <fullName evidence="4">50S ribosomal protein L4</fullName>
    </recommendedName>
</protein>